<name>A0A0S2SN64_9GAMM</name>
<evidence type="ECO:0000313" key="11">
    <source>
        <dbReference type="Proteomes" id="UP000058114"/>
    </source>
</evidence>
<dbReference type="PANTHER" id="PTHR30588">
    <property type="entry name" value="BRANCHED-CHAIN AMINO ACID TRANSPORT SYSTEM 2 CARRIER PROTEIN"/>
    <property type="match status" value="1"/>
</dbReference>
<organism evidence="10 11">
    <name type="scientific">Aeromonas schubertii</name>
    <dbReference type="NCBI Taxonomy" id="652"/>
    <lineage>
        <taxon>Bacteria</taxon>
        <taxon>Pseudomonadati</taxon>
        <taxon>Pseudomonadota</taxon>
        <taxon>Gammaproteobacteria</taxon>
        <taxon>Aeromonadales</taxon>
        <taxon>Aeromonadaceae</taxon>
        <taxon>Aeromonas</taxon>
    </lineage>
</organism>
<dbReference type="PANTHER" id="PTHR30588:SF0">
    <property type="entry name" value="BRANCHED-CHAIN AMINO ACID PERMEASE BRNQ"/>
    <property type="match status" value="1"/>
</dbReference>
<dbReference type="Pfam" id="PF05525">
    <property type="entry name" value="Branch_AA_trans"/>
    <property type="match status" value="1"/>
</dbReference>
<dbReference type="InterPro" id="IPR004685">
    <property type="entry name" value="Brnchd-chn_aa_trnsp_Livcs"/>
</dbReference>
<dbReference type="GO" id="GO:0005304">
    <property type="term" value="F:L-valine transmembrane transporter activity"/>
    <property type="evidence" value="ECO:0007669"/>
    <property type="project" value="TreeGrafter"/>
</dbReference>
<keyword evidence="6 9" id="KW-0029">Amino-acid transport</keyword>
<dbReference type="PATRIC" id="fig|652.5.peg.652"/>
<evidence type="ECO:0000256" key="4">
    <source>
        <dbReference type="ARBA" id="ARBA00022475"/>
    </source>
</evidence>
<feature type="transmembrane region" description="Helical" evidence="9">
    <location>
        <begin position="9"/>
        <end position="28"/>
    </location>
</feature>
<gene>
    <name evidence="10" type="ORF">WL1483_3687</name>
</gene>
<keyword evidence="7 9" id="KW-1133">Transmembrane helix</keyword>
<dbReference type="Proteomes" id="UP000058114">
    <property type="component" value="Chromosome"/>
</dbReference>
<evidence type="ECO:0000256" key="7">
    <source>
        <dbReference type="ARBA" id="ARBA00022989"/>
    </source>
</evidence>
<dbReference type="GO" id="GO:0005886">
    <property type="term" value="C:plasma membrane"/>
    <property type="evidence" value="ECO:0007669"/>
    <property type="project" value="UniProtKB-SubCell"/>
</dbReference>
<dbReference type="KEGG" id="asr:WL1483_3687"/>
<proteinExistence type="inferred from homology"/>
<comment type="function">
    <text evidence="9">Component of the transport system for branched-chain amino acids.</text>
</comment>
<evidence type="ECO:0000313" key="10">
    <source>
        <dbReference type="EMBL" id="ALP43106.1"/>
    </source>
</evidence>
<reference evidence="11" key="1">
    <citation type="submission" date="2015-10" db="EMBL/GenBank/DDBJ databases">
        <title>Complete Genome Sequence of Aeromonas schubertii strain WL1483.</title>
        <authorList>
            <person name="Liu L."/>
        </authorList>
    </citation>
    <scope>NUCLEOTIDE SEQUENCE [LARGE SCALE GENOMIC DNA]</scope>
    <source>
        <strain evidence="11">WL1483</strain>
    </source>
</reference>
<comment type="similarity">
    <text evidence="2 9">Belongs to the branched chain amino acid transporter family.</text>
</comment>
<evidence type="ECO:0000256" key="1">
    <source>
        <dbReference type="ARBA" id="ARBA00004651"/>
    </source>
</evidence>
<feature type="transmembrane region" description="Helical" evidence="9">
    <location>
        <begin position="34"/>
        <end position="55"/>
    </location>
</feature>
<keyword evidence="4" id="KW-1003">Cell membrane</keyword>
<reference evidence="10 11" key="2">
    <citation type="journal article" date="2016" name="Genome Announc.">
        <title>Complete Genome Sequence of the Highly Virulent Aeromonas schubertii Strain WL1483, Isolated from Diseased Snakehead Fish (Channa argus) in China.</title>
        <authorList>
            <person name="Liu L."/>
            <person name="Li N."/>
            <person name="Zhang D."/>
            <person name="Fu X."/>
            <person name="Shi C."/>
            <person name="Lin Q."/>
            <person name="Hao G."/>
        </authorList>
    </citation>
    <scope>NUCLEOTIDE SEQUENCE [LARGE SCALE GENOMIC DNA]</scope>
    <source>
        <strain evidence="10 11">WL1483</strain>
    </source>
</reference>
<evidence type="ECO:0000256" key="9">
    <source>
        <dbReference type="RuleBase" id="RU362122"/>
    </source>
</evidence>
<dbReference type="EMBL" id="CP013067">
    <property type="protein sequence ID" value="ALP43106.1"/>
    <property type="molecule type" value="Genomic_DNA"/>
</dbReference>
<evidence type="ECO:0000256" key="5">
    <source>
        <dbReference type="ARBA" id="ARBA00022692"/>
    </source>
</evidence>
<comment type="subcellular location">
    <subcellularLocation>
        <location evidence="9">Cell inner membrane</location>
        <topology evidence="9">Multi-pass membrane protein</topology>
    </subcellularLocation>
    <subcellularLocation>
        <location evidence="1">Cell membrane</location>
        <topology evidence="1">Multi-pass membrane protein</topology>
    </subcellularLocation>
</comment>
<evidence type="ECO:0000256" key="3">
    <source>
        <dbReference type="ARBA" id="ARBA00022448"/>
    </source>
</evidence>
<dbReference type="GO" id="GO:0015188">
    <property type="term" value="F:L-isoleucine transmembrane transporter activity"/>
    <property type="evidence" value="ECO:0007669"/>
    <property type="project" value="TreeGrafter"/>
</dbReference>
<keyword evidence="3 9" id="KW-0813">Transport</keyword>
<evidence type="ECO:0000256" key="6">
    <source>
        <dbReference type="ARBA" id="ARBA00022970"/>
    </source>
</evidence>
<accession>A0A0S2SN64</accession>
<feature type="transmembrane region" description="Helical" evidence="9">
    <location>
        <begin position="67"/>
        <end position="90"/>
    </location>
</feature>
<dbReference type="GO" id="GO:0015190">
    <property type="term" value="F:L-leucine transmembrane transporter activity"/>
    <property type="evidence" value="ECO:0007669"/>
    <property type="project" value="TreeGrafter"/>
</dbReference>
<evidence type="ECO:0000256" key="2">
    <source>
        <dbReference type="ARBA" id="ARBA00008540"/>
    </source>
</evidence>
<keyword evidence="8 9" id="KW-0472">Membrane</keyword>
<sequence length="107" mass="10958">MLGLGFMTFAFYLGAGNIIFPPLAGFLAGEHLSFAMLGFLVTAVGLPLITIIAVAKAGDGWAGMTRLLPAGVATTLAVAIYIIIGPAFAAPRTGLVAYEMGLKPFLG</sequence>
<keyword evidence="5 9" id="KW-0812">Transmembrane</keyword>
<dbReference type="GO" id="GO:0015820">
    <property type="term" value="P:L-leucine transport"/>
    <property type="evidence" value="ECO:0007669"/>
    <property type="project" value="TreeGrafter"/>
</dbReference>
<dbReference type="AlphaFoldDB" id="A0A0S2SN64"/>
<protein>
    <recommendedName>
        <fullName evidence="9">Branched-chain amino acid transport system carrier protein</fullName>
    </recommendedName>
</protein>
<comment type="caution">
    <text evidence="9">Lacks conserved residue(s) required for the propagation of feature annotation.</text>
</comment>
<dbReference type="GO" id="GO:0015818">
    <property type="term" value="P:isoleucine transport"/>
    <property type="evidence" value="ECO:0007669"/>
    <property type="project" value="TreeGrafter"/>
</dbReference>
<evidence type="ECO:0000256" key="8">
    <source>
        <dbReference type="ARBA" id="ARBA00023136"/>
    </source>
</evidence>